<organism evidence="2 3">
    <name type="scientific">Thermosipho japonicus</name>
    <dbReference type="NCBI Taxonomy" id="90323"/>
    <lineage>
        <taxon>Bacteria</taxon>
        <taxon>Thermotogati</taxon>
        <taxon>Thermotogota</taxon>
        <taxon>Thermotogae</taxon>
        <taxon>Thermotogales</taxon>
        <taxon>Fervidobacteriaceae</taxon>
        <taxon>Thermosipho</taxon>
    </lineage>
</organism>
<dbReference type="PANTHER" id="PTHR33937">
    <property type="entry name" value="IRON-MOLYBDENUM PROTEIN-RELATED-RELATED"/>
    <property type="match status" value="1"/>
</dbReference>
<dbReference type="AlphaFoldDB" id="A0A841GR65"/>
<dbReference type="Gene3D" id="3.30.420.130">
    <property type="entry name" value="Dinitrogenase iron-molybdenum cofactor biosynthesis domain"/>
    <property type="match status" value="1"/>
</dbReference>
<protein>
    <submittedName>
        <fullName evidence="2">Putative Fe-Mo cluster-binding NifX family protein</fullName>
    </submittedName>
</protein>
<dbReference type="RefSeq" id="WP_184618869.1">
    <property type="nucleotide sequence ID" value="NZ_JACHEX010000001.1"/>
</dbReference>
<proteinExistence type="predicted"/>
<evidence type="ECO:0000313" key="3">
    <source>
        <dbReference type="Proteomes" id="UP000555828"/>
    </source>
</evidence>
<dbReference type="EMBL" id="JACHEX010000001">
    <property type="protein sequence ID" value="MBB6062159.1"/>
    <property type="molecule type" value="Genomic_DNA"/>
</dbReference>
<dbReference type="PANTHER" id="PTHR33937:SF2">
    <property type="entry name" value="DINITROGENASE IRON-MOLYBDENUM COFACTOR BIOSYNTHESIS DOMAIN-CONTAINING PROTEIN"/>
    <property type="match status" value="1"/>
</dbReference>
<dbReference type="Proteomes" id="UP000555828">
    <property type="component" value="Unassembled WGS sequence"/>
</dbReference>
<dbReference type="InterPro" id="IPR003731">
    <property type="entry name" value="Di-Nase_FeMo-co_biosynth"/>
</dbReference>
<gene>
    <name evidence="2" type="ORF">HNP65_000581</name>
</gene>
<keyword evidence="3" id="KW-1185">Reference proteome</keyword>
<dbReference type="Pfam" id="PF02579">
    <property type="entry name" value="Nitro_FeMo-Co"/>
    <property type="match status" value="1"/>
</dbReference>
<accession>A0A841GR65</accession>
<dbReference type="InterPro" id="IPR051840">
    <property type="entry name" value="NifX/NifY_domain"/>
</dbReference>
<dbReference type="SUPFAM" id="SSF53146">
    <property type="entry name" value="Nitrogenase accessory factor-like"/>
    <property type="match status" value="1"/>
</dbReference>
<dbReference type="CDD" id="cd00562">
    <property type="entry name" value="NifX_NifB"/>
    <property type="match status" value="1"/>
</dbReference>
<reference evidence="2 3" key="1">
    <citation type="submission" date="2020-08" db="EMBL/GenBank/DDBJ databases">
        <title>Genomic Encyclopedia of Type Strains, Phase IV (KMG-IV): sequencing the most valuable type-strain genomes for metagenomic binning, comparative biology and taxonomic classification.</title>
        <authorList>
            <person name="Goeker M."/>
        </authorList>
    </citation>
    <scope>NUCLEOTIDE SEQUENCE [LARGE SCALE GENOMIC DNA]</scope>
    <source>
        <strain evidence="2 3">DSM 13481</strain>
    </source>
</reference>
<evidence type="ECO:0000259" key="1">
    <source>
        <dbReference type="Pfam" id="PF02579"/>
    </source>
</evidence>
<sequence length="109" mass="12456">MKVAFGTIDGKKINDEHFGHSNIYVVYEFDGENFKKIDEIKNPYAETHMHAKVNEILEFLGHCKVWVGNSMGKGSMIQLKKLGYKPILVESRTVDEALEEVKELLGEEK</sequence>
<name>A0A841GR65_9BACT</name>
<dbReference type="InterPro" id="IPR036105">
    <property type="entry name" value="DiNase_FeMo-co_biosyn_sf"/>
</dbReference>
<comment type="caution">
    <text evidence="2">The sequence shown here is derived from an EMBL/GenBank/DDBJ whole genome shotgun (WGS) entry which is preliminary data.</text>
</comment>
<feature type="domain" description="Dinitrogenase iron-molybdenum cofactor biosynthesis" evidence="1">
    <location>
        <begin position="15"/>
        <end position="102"/>
    </location>
</feature>
<evidence type="ECO:0000313" key="2">
    <source>
        <dbReference type="EMBL" id="MBB6062159.1"/>
    </source>
</evidence>